<gene>
    <name evidence="1" type="ORF">AWB74_00771</name>
</gene>
<dbReference type="Proteomes" id="UP000055019">
    <property type="component" value="Unassembled WGS sequence"/>
</dbReference>
<evidence type="ECO:0000313" key="2">
    <source>
        <dbReference type="Proteomes" id="UP000055019"/>
    </source>
</evidence>
<organism evidence="1 2">
    <name type="scientific">Caballeronia arvi</name>
    <dbReference type="NCBI Taxonomy" id="1777135"/>
    <lineage>
        <taxon>Bacteria</taxon>
        <taxon>Pseudomonadati</taxon>
        <taxon>Pseudomonadota</taxon>
        <taxon>Betaproteobacteria</taxon>
        <taxon>Burkholderiales</taxon>
        <taxon>Burkholderiaceae</taxon>
        <taxon>Caballeronia</taxon>
    </lineage>
</organism>
<proteinExistence type="predicted"/>
<reference evidence="1" key="1">
    <citation type="submission" date="2016-01" db="EMBL/GenBank/DDBJ databases">
        <authorList>
            <person name="Peeters C."/>
        </authorList>
    </citation>
    <scope>NUCLEOTIDE SEQUENCE [LARGE SCALE GENOMIC DNA]</scope>
    <source>
        <strain evidence="1">LMG 29317</strain>
    </source>
</reference>
<evidence type="ECO:0000313" key="1">
    <source>
        <dbReference type="EMBL" id="SAL20860.1"/>
    </source>
</evidence>
<dbReference type="AlphaFoldDB" id="A0A158FP05"/>
<dbReference type="EMBL" id="FCOM02000002">
    <property type="protein sequence ID" value="SAL20860.1"/>
    <property type="molecule type" value="Genomic_DNA"/>
</dbReference>
<keyword evidence="2" id="KW-1185">Reference proteome</keyword>
<comment type="caution">
    <text evidence="1">The sequence shown here is derived from an EMBL/GenBank/DDBJ whole genome shotgun (WGS) entry which is preliminary data.</text>
</comment>
<sequence length="85" mass="9280">MALGSSCSRRIVSKRARCDAIDQKNGLADCEAQVQPYPLKAFVTREWGKLGTEAGERYVACSAVNMRNVLMCALDGGMQKRLAGR</sequence>
<protein>
    <submittedName>
        <fullName evidence="1">Uncharacterized protein</fullName>
    </submittedName>
</protein>
<name>A0A158FP05_9BURK</name>
<accession>A0A158FP05</accession>